<dbReference type="NCBIfam" id="TIGR02181">
    <property type="entry name" value="GRX_bact"/>
    <property type="match status" value="1"/>
</dbReference>
<dbReference type="InterPro" id="IPR002109">
    <property type="entry name" value="Glutaredoxin"/>
</dbReference>
<dbReference type="RefSeq" id="WP_072908194.1">
    <property type="nucleotide sequence ID" value="NZ_FQZT01000005.1"/>
</dbReference>
<comment type="function">
    <text evidence="6">Has a glutathione-disulfide oxidoreductase activity in the presence of NADPH and glutathione reductase. Reduces low molecular weight disulfides and proteins.</text>
</comment>
<dbReference type="AlphaFoldDB" id="A0A1M6HMI5"/>
<dbReference type="GO" id="GO:0015035">
    <property type="term" value="F:protein-disulfide reductase activity"/>
    <property type="evidence" value="ECO:0007669"/>
    <property type="project" value="TreeGrafter"/>
</dbReference>
<organism evidence="8 9">
    <name type="scientific">Malonomonas rubra DSM 5091</name>
    <dbReference type="NCBI Taxonomy" id="1122189"/>
    <lineage>
        <taxon>Bacteria</taxon>
        <taxon>Pseudomonadati</taxon>
        <taxon>Thermodesulfobacteriota</taxon>
        <taxon>Desulfuromonadia</taxon>
        <taxon>Desulfuromonadales</taxon>
        <taxon>Geopsychrobacteraceae</taxon>
        <taxon>Malonomonas</taxon>
    </lineage>
</organism>
<dbReference type="SUPFAM" id="SSF52833">
    <property type="entry name" value="Thioredoxin-like"/>
    <property type="match status" value="1"/>
</dbReference>
<dbReference type="GO" id="GO:0045454">
    <property type="term" value="P:cell redox homeostasis"/>
    <property type="evidence" value="ECO:0007669"/>
    <property type="project" value="InterPro"/>
</dbReference>
<feature type="domain" description="Glutaredoxin" evidence="7">
    <location>
        <begin position="4"/>
        <end position="63"/>
    </location>
</feature>
<evidence type="ECO:0000256" key="6">
    <source>
        <dbReference type="RuleBase" id="RU364065"/>
    </source>
</evidence>
<dbReference type="InterPro" id="IPR011900">
    <property type="entry name" value="GRX_bact"/>
</dbReference>
<evidence type="ECO:0000256" key="4">
    <source>
        <dbReference type="ARBA" id="ARBA00023157"/>
    </source>
</evidence>
<evidence type="ECO:0000256" key="2">
    <source>
        <dbReference type="ARBA" id="ARBA00022448"/>
    </source>
</evidence>
<dbReference type="InterPro" id="IPR011767">
    <property type="entry name" value="GLR_AS"/>
</dbReference>
<keyword evidence="2 6" id="KW-0813">Transport</keyword>
<dbReference type="PANTHER" id="PTHR46679">
    <property type="match status" value="1"/>
</dbReference>
<comment type="similarity">
    <text evidence="1 6">Belongs to the glutaredoxin family.</text>
</comment>
<keyword evidence="6" id="KW-0963">Cytoplasm</keyword>
<evidence type="ECO:0000256" key="5">
    <source>
        <dbReference type="ARBA" id="ARBA00023284"/>
    </source>
</evidence>
<dbReference type="EMBL" id="FQZT01000005">
    <property type="protein sequence ID" value="SHJ23402.1"/>
    <property type="molecule type" value="Genomic_DNA"/>
</dbReference>
<name>A0A1M6HMI5_MALRU</name>
<evidence type="ECO:0000256" key="3">
    <source>
        <dbReference type="ARBA" id="ARBA00022982"/>
    </source>
</evidence>
<dbReference type="Pfam" id="PF00462">
    <property type="entry name" value="Glutaredoxin"/>
    <property type="match status" value="1"/>
</dbReference>
<dbReference type="PRINTS" id="PR00160">
    <property type="entry name" value="GLUTAREDOXIN"/>
</dbReference>
<dbReference type="STRING" id="1122189.SAMN02745165_01888"/>
<gene>
    <name evidence="8" type="ORF">SAMN02745165_01888</name>
</gene>
<keyword evidence="4" id="KW-1015">Disulfide bond</keyword>
<proteinExistence type="inferred from homology"/>
<evidence type="ECO:0000259" key="7">
    <source>
        <dbReference type="Pfam" id="PF00462"/>
    </source>
</evidence>
<dbReference type="InterPro" id="IPR014025">
    <property type="entry name" value="Glutaredoxin_subgr"/>
</dbReference>
<protein>
    <recommendedName>
        <fullName evidence="6">Glutaredoxin</fullName>
    </recommendedName>
</protein>
<dbReference type="PROSITE" id="PS00195">
    <property type="entry name" value="GLUTAREDOXIN_1"/>
    <property type="match status" value="1"/>
</dbReference>
<evidence type="ECO:0000313" key="8">
    <source>
        <dbReference type="EMBL" id="SHJ23402.1"/>
    </source>
</evidence>
<dbReference type="CDD" id="cd03418">
    <property type="entry name" value="GRX_GRXb_1_3_like"/>
    <property type="match status" value="1"/>
</dbReference>
<dbReference type="PROSITE" id="PS51354">
    <property type="entry name" value="GLUTAREDOXIN_2"/>
    <property type="match status" value="1"/>
</dbReference>
<keyword evidence="9" id="KW-1185">Reference proteome</keyword>
<keyword evidence="3 6" id="KW-0249">Electron transport</keyword>
<dbReference type="Proteomes" id="UP000184171">
    <property type="component" value="Unassembled WGS sequence"/>
</dbReference>
<dbReference type="Gene3D" id="3.40.30.10">
    <property type="entry name" value="Glutaredoxin"/>
    <property type="match status" value="1"/>
</dbReference>
<dbReference type="GO" id="GO:0015038">
    <property type="term" value="F:glutathione disulfide oxidoreductase activity"/>
    <property type="evidence" value="ECO:0007669"/>
    <property type="project" value="UniProtKB-UniRule"/>
</dbReference>
<keyword evidence="5 6" id="KW-0676">Redox-active center</keyword>
<sequence length="87" mass="9857">MQEIVIYSKDYCPYCHRAIALLDIKGASYKVIDVTHDKEREQEMRQRTGRTSVPQIFIGEKAIGGCDDLFALDEQGKLDPLLLQLSA</sequence>
<accession>A0A1M6HMI5</accession>
<evidence type="ECO:0000313" key="9">
    <source>
        <dbReference type="Proteomes" id="UP000184171"/>
    </source>
</evidence>
<dbReference type="PANTHER" id="PTHR46679:SF1">
    <property type="entry name" value="GLUTAREDOXIN-2, MITOCHONDRIAL"/>
    <property type="match status" value="1"/>
</dbReference>
<reference evidence="8 9" key="1">
    <citation type="submission" date="2016-11" db="EMBL/GenBank/DDBJ databases">
        <authorList>
            <person name="Jaros S."/>
            <person name="Januszkiewicz K."/>
            <person name="Wedrychowicz H."/>
        </authorList>
    </citation>
    <scope>NUCLEOTIDE SEQUENCE [LARGE SCALE GENOMIC DNA]</scope>
    <source>
        <strain evidence="8 9">DSM 5091</strain>
    </source>
</reference>
<dbReference type="OrthoDB" id="9814618at2"/>
<evidence type="ECO:0000256" key="1">
    <source>
        <dbReference type="ARBA" id="ARBA00007787"/>
    </source>
</evidence>
<dbReference type="InterPro" id="IPR036249">
    <property type="entry name" value="Thioredoxin-like_sf"/>
</dbReference>